<dbReference type="InParanoid" id="A0A0P0X9U3"/>
<dbReference type="FunCoup" id="A0A0P0X9U3">
    <property type="interactions" value="200"/>
</dbReference>
<keyword evidence="1" id="KW-0812">Transmembrane</keyword>
<accession>A0A0P0X9U3</accession>
<protein>
    <submittedName>
        <fullName evidence="2">Os07g0650451 protein</fullName>
    </submittedName>
</protein>
<dbReference type="EMBL" id="AP014963">
    <property type="protein sequence ID" value="BAT02959.1"/>
    <property type="molecule type" value="Genomic_DNA"/>
</dbReference>
<evidence type="ECO:0000313" key="3">
    <source>
        <dbReference type="Proteomes" id="UP000059680"/>
    </source>
</evidence>
<proteinExistence type="predicted"/>
<keyword evidence="1" id="KW-1133">Transmembrane helix</keyword>
<feature type="transmembrane region" description="Helical" evidence="1">
    <location>
        <begin position="29"/>
        <end position="49"/>
    </location>
</feature>
<dbReference type="eggNOG" id="ENOG502R5CC">
    <property type="taxonomic scope" value="Eukaryota"/>
</dbReference>
<dbReference type="PaxDb" id="39947-A0A0P0X9U3"/>
<organism evidence="2 3">
    <name type="scientific">Oryza sativa subsp. japonica</name>
    <name type="common">Rice</name>
    <dbReference type="NCBI Taxonomy" id="39947"/>
    <lineage>
        <taxon>Eukaryota</taxon>
        <taxon>Viridiplantae</taxon>
        <taxon>Streptophyta</taxon>
        <taxon>Embryophyta</taxon>
        <taxon>Tracheophyta</taxon>
        <taxon>Spermatophyta</taxon>
        <taxon>Magnoliopsida</taxon>
        <taxon>Liliopsida</taxon>
        <taxon>Poales</taxon>
        <taxon>Poaceae</taxon>
        <taxon>BOP clade</taxon>
        <taxon>Oryzoideae</taxon>
        <taxon>Oryzeae</taxon>
        <taxon>Oryzinae</taxon>
        <taxon>Oryza</taxon>
        <taxon>Oryza sativa</taxon>
    </lineage>
</organism>
<dbReference type="Proteomes" id="UP000059680">
    <property type="component" value="Chromosome 7"/>
</dbReference>
<dbReference type="AlphaFoldDB" id="A0A0P0X9U3"/>
<sequence>MQFCSWMWAEQVCVSGRLSVPSTGSCLCFGSSSGFLIASGLSSWLFAVLRMGSCLSSCSSSTCRSGFPFLSLALVSRSADTSCSAVGTVMIWRSFASSAVTLAAYNLTVVLFGLVQPNILIILSMVFVEVMSLSRIRTLVISFSRRLCIS</sequence>
<reference evidence="2 3" key="2">
    <citation type="journal article" date="2013" name="Plant Cell Physiol.">
        <title>Rice Annotation Project Database (RAP-DB): an integrative and interactive database for rice genomics.</title>
        <authorList>
            <person name="Sakai H."/>
            <person name="Lee S.S."/>
            <person name="Tanaka T."/>
            <person name="Numa H."/>
            <person name="Kim J."/>
            <person name="Kawahara Y."/>
            <person name="Wakimoto H."/>
            <person name="Yang C.C."/>
            <person name="Iwamoto M."/>
            <person name="Abe T."/>
            <person name="Yamada Y."/>
            <person name="Muto A."/>
            <person name="Inokuchi H."/>
            <person name="Ikemura T."/>
            <person name="Matsumoto T."/>
            <person name="Sasaki T."/>
            <person name="Itoh T."/>
        </authorList>
    </citation>
    <scope>NUCLEOTIDE SEQUENCE [LARGE SCALE GENOMIC DNA]</scope>
    <source>
        <strain evidence="3">cv. Nipponbare</strain>
    </source>
</reference>
<keyword evidence="1" id="KW-0472">Membrane</keyword>
<reference evidence="2 3" key="3">
    <citation type="journal article" date="2013" name="Rice">
        <title>Improvement of the Oryza sativa Nipponbare reference genome using next generation sequence and optical map data.</title>
        <authorList>
            <person name="Kawahara Y."/>
            <person name="de la Bastide M."/>
            <person name="Hamilton J.P."/>
            <person name="Kanamori H."/>
            <person name="McCombie W.R."/>
            <person name="Ouyang S."/>
            <person name="Schwartz D.C."/>
            <person name="Tanaka T."/>
            <person name="Wu J."/>
            <person name="Zhou S."/>
            <person name="Childs K.L."/>
            <person name="Davidson R.M."/>
            <person name="Lin H."/>
            <person name="Quesada-Ocampo L."/>
            <person name="Vaillancourt B."/>
            <person name="Sakai H."/>
            <person name="Lee S.S."/>
            <person name="Kim J."/>
            <person name="Numa H."/>
            <person name="Itoh T."/>
            <person name="Buell C.R."/>
            <person name="Matsumoto T."/>
        </authorList>
    </citation>
    <scope>NUCLEOTIDE SEQUENCE [LARGE SCALE GENOMIC DNA]</scope>
    <source>
        <strain evidence="3">cv. Nipponbare</strain>
    </source>
</reference>
<keyword evidence="3" id="KW-1185">Reference proteome</keyword>
<gene>
    <name evidence="2" type="ordered locus">Os07g0650451</name>
    <name evidence="2" type="ORF">OSNPB_070650451</name>
</gene>
<name>A0A0P0X9U3_ORYSJ</name>
<evidence type="ECO:0000256" key="1">
    <source>
        <dbReference type="SAM" id="Phobius"/>
    </source>
</evidence>
<feature type="transmembrane region" description="Helical" evidence="1">
    <location>
        <begin position="104"/>
        <end position="128"/>
    </location>
</feature>
<evidence type="ECO:0000313" key="2">
    <source>
        <dbReference type="EMBL" id="BAT02959.1"/>
    </source>
</evidence>
<reference evidence="3" key="1">
    <citation type="journal article" date="2005" name="Nature">
        <title>The map-based sequence of the rice genome.</title>
        <authorList>
            <consortium name="International rice genome sequencing project (IRGSP)"/>
            <person name="Matsumoto T."/>
            <person name="Wu J."/>
            <person name="Kanamori H."/>
            <person name="Katayose Y."/>
            <person name="Fujisawa M."/>
            <person name="Namiki N."/>
            <person name="Mizuno H."/>
            <person name="Yamamoto K."/>
            <person name="Antonio B.A."/>
            <person name="Baba T."/>
            <person name="Sakata K."/>
            <person name="Nagamura Y."/>
            <person name="Aoki H."/>
            <person name="Arikawa K."/>
            <person name="Arita K."/>
            <person name="Bito T."/>
            <person name="Chiden Y."/>
            <person name="Fujitsuka N."/>
            <person name="Fukunaka R."/>
            <person name="Hamada M."/>
            <person name="Harada C."/>
            <person name="Hayashi A."/>
            <person name="Hijishita S."/>
            <person name="Honda M."/>
            <person name="Hosokawa S."/>
            <person name="Ichikawa Y."/>
            <person name="Idonuma A."/>
            <person name="Iijima M."/>
            <person name="Ikeda M."/>
            <person name="Ikeno M."/>
            <person name="Ito K."/>
            <person name="Ito S."/>
            <person name="Ito T."/>
            <person name="Ito Y."/>
            <person name="Ito Y."/>
            <person name="Iwabuchi A."/>
            <person name="Kamiya K."/>
            <person name="Karasawa W."/>
            <person name="Kurita K."/>
            <person name="Katagiri S."/>
            <person name="Kikuta A."/>
            <person name="Kobayashi H."/>
            <person name="Kobayashi N."/>
            <person name="Machita K."/>
            <person name="Maehara T."/>
            <person name="Masukawa M."/>
            <person name="Mizubayashi T."/>
            <person name="Mukai Y."/>
            <person name="Nagasaki H."/>
            <person name="Nagata Y."/>
            <person name="Naito S."/>
            <person name="Nakashima M."/>
            <person name="Nakama Y."/>
            <person name="Nakamichi Y."/>
            <person name="Nakamura M."/>
            <person name="Meguro A."/>
            <person name="Negishi M."/>
            <person name="Ohta I."/>
            <person name="Ohta T."/>
            <person name="Okamoto M."/>
            <person name="Ono N."/>
            <person name="Saji S."/>
            <person name="Sakaguchi M."/>
            <person name="Sakai K."/>
            <person name="Shibata M."/>
            <person name="Shimokawa T."/>
            <person name="Song J."/>
            <person name="Takazaki Y."/>
            <person name="Terasawa K."/>
            <person name="Tsugane M."/>
            <person name="Tsuji K."/>
            <person name="Ueda S."/>
            <person name="Waki K."/>
            <person name="Yamagata H."/>
            <person name="Yamamoto M."/>
            <person name="Yamamoto S."/>
            <person name="Yamane H."/>
            <person name="Yoshiki S."/>
            <person name="Yoshihara R."/>
            <person name="Yukawa K."/>
            <person name="Zhong H."/>
            <person name="Yano M."/>
            <person name="Yuan Q."/>
            <person name="Ouyang S."/>
            <person name="Liu J."/>
            <person name="Jones K.M."/>
            <person name="Gansberger K."/>
            <person name="Moffat K."/>
            <person name="Hill J."/>
            <person name="Bera J."/>
            <person name="Fadrosh D."/>
            <person name="Jin S."/>
            <person name="Johri S."/>
            <person name="Kim M."/>
            <person name="Overton L."/>
            <person name="Reardon M."/>
            <person name="Tsitrin T."/>
            <person name="Vuong H."/>
            <person name="Weaver B."/>
            <person name="Ciecko A."/>
            <person name="Tallon L."/>
            <person name="Jackson J."/>
            <person name="Pai G."/>
            <person name="Aken S.V."/>
            <person name="Utterback T."/>
            <person name="Reidmuller S."/>
            <person name="Feldblyum T."/>
            <person name="Hsiao J."/>
            <person name="Zismann V."/>
            <person name="Iobst S."/>
            <person name="de Vazeille A.R."/>
            <person name="Buell C.R."/>
            <person name="Ying K."/>
            <person name="Li Y."/>
            <person name="Lu T."/>
            <person name="Huang Y."/>
            <person name="Zhao Q."/>
            <person name="Feng Q."/>
            <person name="Zhang L."/>
            <person name="Zhu J."/>
            <person name="Weng Q."/>
            <person name="Mu J."/>
            <person name="Lu Y."/>
            <person name="Fan D."/>
            <person name="Liu Y."/>
            <person name="Guan J."/>
            <person name="Zhang Y."/>
            <person name="Yu S."/>
            <person name="Liu X."/>
            <person name="Zhang Y."/>
            <person name="Hong G."/>
            <person name="Han B."/>
            <person name="Choisne N."/>
            <person name="Demange N."/>
            <person name="Orjeda G."/>
            <person name="Samain S."/>
            <person name="Cattolico L."/>
            <person name="Pelletier E."/>
            <person name="Couloux A."/>
            <person name="Segurens B."/>
            <person name="Wincker P."/>
            <person name="D'Hont A."/>
            <person name="Scarpelli C."/>
            <person name="Weissenbach J."/>
            <person name="Salanoubat M."/>
            <person name="Quetier F."/>
            <person name="Yu Y."/>
            <person name="Kim H.R."/>
            <person name="Rambo T."/>
            <person name="Currie J."/>
            <person name="Collura K."/>
            <person name="Luo M."/>
            <person name="Yang T."/>
            <person name="Ammiraju J.S.S."/>
            <person name="Engler F."/>
            <person name="Soderlund C."/>
            <person name="Wing R.A."/>
            <person name="Palmer L.E."/>
            <person name="de la Bastide M."/>
            <person name="Spiegel L."/>
            <person name="Nascimento L."/>
            <person name="Zutavern T."/>
            <person name="O'Shaughnessy A."/>
            <person name="Dike S."/>
            <person name="Dedhia N."/>
            <person name="Preston R."/>
            <person name="Balija V."/>
            <person name="McCombie W.R."/>
            <person name="Chow T."/>
            <person name="Chen H."/>
            <person name="Chung M."/>
            <person name="Chen C."/>
            <person name="Shaw J."/>
            <person name="Wu H."/>
            <person name="Hsiao K."/>
            <person name="Chao Y."/>
            <person name="Chu M."/>
            <person name="Cheng C."/>
            <person name="Hour A."/>
            <person name="Lee P."/>
            <person name="Lin S."/>
            <person name="Lin Y."/>
            <person name="Liou J."/>
            <person name="Liu S."/>
            <person name="Hsing Y."/>
            <person name="Raghuvanshi S."/>
            <person name="Mohanty A."/>
            <person name="Bharti A.K."/>
            <person name="Gaur A."/>
            <person name="Gupta V."/>
            <person name="Kumar D."/>
            <person name="Ravi V."/>
            <person name="Vij S."/>
            <person name="Kapur A."/>
            <person name="Khurana P."/>
            <person name="Khurana P."/>
            <person name="Khurana J.P."/>
            <person name="Tyagi A.K."/>
            <person name="Gaikwad K."/>
            <person name="Singh A."/>
            <person name="Dalal V."/>
            <person name="Srivastava S."/>
            <person name="Dixit A."/>
            <person name="Pal A.K."/>
            <person name="Ghazi I.A."/>
            <person name="Yadav M."/>
            <person name="Pandit A."/>
            <person name="Bhargava A."/>
            <person name="Sureshbabu K."/>
            <person name="Batra K."/>
            <person name="Sharma T.R."/>
            <person name="Mohapatra T."/>
            <person name="Singh N.K."/>
            <person name="Messing J."/>
            <person name="Nelson A.B."/>
            <person name="Fuks G."/>
            <person name="Kavchok S."/>
            <person name="Keizer G."/>
            <person name="Linton E."/>
            <person name="Llaca V."/>
            <person name="Song R."/>
            <person name="Tanyolac B."/>
            <person name="Young S."/>
            <person name="Ho-Il K."/>
            <person name="Hahn J.H."/>
            <person name="Sangsakoo G."/>
            <person name="Vanavichit A."/>
            <person name="de Mattos Luiz.A.T."/>
            <person name="Zimmer P.D."/>
            <person name="Malone G."/>
            <person name="Dellagostin O."/>
            <person name="de Oliveira A.C."/>
            <person name="Bevan M."/>
            <person name="Bancroft I."/>
            <person name="Minx P."/>
            <person name="Cordum H."/>
            <person name="Wilson R."/>
            <person name="Cheng Z."/>
            <person name="Jin W."/>
            <person name="Jiang J."/>
            <person name="Leong S.A."/>
            <person name="Iwama H."/>
            <person name="Gojobori T."/>
            <person name="Itoh T."/>
            <person name="Niimura Y."/>
            <person name="Fujii Y."/>
            <person name="Habara T."/>
            <person name="Sakai H."/>
            <person name="Sato Y."/>
            <person name="Wilson G."/>
            <person name="Kumar K."/>
            <person name="McCouch S."/>
            <person name="Juretic N."/>
            <person name="Hoen D."/>
            <person name="Wright S."/>
            <person name="Bruskiewich R."/>
            <person name="Bureau T."/>
            <person name="Miyao A."/>
            <person name="Hirochika H."/>
            <person name="Nishikawa T."/>
            <person name="Kadowaki K."/>
            <person name="Sugiura M."/>
            <person name="Burr B."/>
            <person name="Sasaki T."/>
        </authorList>
    </citation>
    <scope>NUCLEOTIDE SEQUENCE [LARGE SCALE GENOMIC DNA]</scope>
    <source>
        <strain evidence="3">cv. Nipponbare</strain>
    </source>
</reference>
<dbReference type="Gramene" id="Os07t0650451-00">
    <property type="protein sequence ID" value="Os07t0650451-00"/>
    <property type="gene ID" value="Os07g0650451"/>
</dbReference>